<evidence type="ECO:0000259" key="2">
    <source>
        <dbReference type="PROSITE" id="PS50181"/>
    </source>
</evidence>
<dbReference type="InterPro" id="IPR053781">
    <property type="entry name" value="F-box_AtFBL13-like"/>
</dbReference>
<keyword evidence="4" id="KW-1185">Reference proteome</keyword>
<dbReference type="SUPFAM" id="SSF81383">
    <property type="entry name" value="F-box domain"/>
    <property type="match status" value="1"/>
</dbReference>
<sequence>MPRAPAKGGRQRGVVKGSNPDRLSNFPDEVLHCILSFLDTKAAVRSGILSSRWKSLWKTVPVLNFDGESFNDDEQSFKRHVDRFLYLRSTTLHEVRRVSVLNCPGFEERSDLFTALFLSISRCGRSLETLNLKAVRLYTMAFAGPSPVFKVLTTLTLVDCCLDFSCWNQQQVRPFAGFPMLQNLKLISCSCCLDDDDDDPDADEKCLKVSGRQLLCLEIHAPFGFDEIEVSAPKLESFTYRDVIRDFSPITQVSLNAPSLKHANIMMWGYMGLDDEYVKEVANQQYSDLLLCLSSVETLSLQFETLEVLINVCDLVKNQPSPFARLKSVRLLYSEGAVGIPPYVMHFFRDGSPFMDENAVKLTKVTTSSFPYNLQA</sequence>
<dbReference type="Gene3D" id="3.80.10.10">
    <property type="entry name" value="Ribonuclease Inhibitor"/>
    <property type="match status" value="1"/>
</dbReference>
<dbReference type="SMART" id="SM00256">
    <property type="entry name" value="FBOX"/>
    <property type="match status" value="1"/>
</dbReference>
<dbReference type="Proteomes" id="UP001154282">
    <property type="component" value="Unassembled WGS sequence"/>
</dbReference>
<feature type="region of interest" description="Disordered" evidence="1">
    <location>
        <begin position="1"/>
        <end position="20"/>
    </location>
</feature>
<gene>
    <name evidence="3" type="ORF">LITE_LOCUS15946</name>
</gene>
<dbReference type="PANTHER" id="PTHR34223:SF83">
    <property type="entry name" value="F-BOX DOMAIN-CONTAINING PROTEIN"/>
    <property type="match status" value="1"/>
</dbReference>
<dbReference type="InterPro" id="IPR001810">
    <property type="entry name" value="F-box_dom"/>
</dbReference>
<dbReference type="Gene3D" id="1.20.1280.50">
    <property type="match status" value="1"/>
</dbReference>
<dbReference type="InterPro" id="IPR036047">
    <property type="entry name" value="F-box-like_dom_sf"/>
</dbReference>
<accession>A0AAV0JTW0</accession>
<evidence type="ECO:0000313" key="4">
    <source>
        <dbReference type="Proteomes" id="UP001154282"/>
    </source>
</evidence>
<organism evidence="3 4">
    <name type="scientific">Linum tenue</name>
    <dbReference type="NCBI Taxonomy" id="586396"/>
    <lineage>
        <taxon>Eukaryota</taxon>
        <taxon>Viridiplantae</taxon>
        <taxon>Streptophyta</taxon>
        <taxon>Embryophyta</taxon>
        <taxon>Tracheophyta</taxon>
        <taxon>Spermatophyta</taxon>
        <taxon>Magnoliopsida</taxon>
        <taxon>eudicotyledons</taxon>
        <taxon>Gunneridae</taxon>
        <taxon>Pentapetalae</taxon>
        <taxon>rosids</taxon>
        <taxon>fabids</taxon>
        <taxon>Malpighiales</taxon>
        <taxon>Linaceae</taxon>
        <taxon>Linum</taxon>
    </lineage>
</organism>
<dbReference type="AlphaFoldDB" id="A0AAV0JTW0"/>
<dbReference type="Pfam" id="PF00646">
    <property type="entry name" value="F-box"/>
    <property type="match status" value="1"/>
</dbReference>
<dbReference type="EMBL" id="CAMGYJ010000005">
    <property type="protein sequence ID" value="CAI0413424.1"/>
    <property type="molecule type" value="Genomic_DNA"/>
</dbReference>
<reference evidence="3" key="1">
    <citation type="submission" date="2022-08" db="EMBL/GenBank/DDBJ databases">
        <authorList>
            <person name="Gutierrez-Valencia J."/>
        </authorList>
    </citation>
    <scope>NUCLEOTIDE SEQUENCE</scope>
</reference>
<dbReference type="PANTHER" id="PTHR34223">
    <property type="entry name" value="OS11G0201299 PROTEIN"/>
    <property type="match status" value="1"/>
</dbReference>
<dbReference type="CDD" id="cd22160">
    <property type="entry name" value="F-box_AtFBL13-like"/>
    <property type="match status" value="1"/>
</dbReference>
<dbReference type="InterPro" id="IPR053197">
    <property type="entry name" value="F-box_SCFL_complex_component"/>
</dbReference>
<feature type="domain" description="F-box" evidence="2">
    <location>
        <begin position="20"/>
        <end position="80"/>
    </location>
</feature>
<dbReference type="PROSITE" id="PS50181">
    <property type="entry name" value="FBOX"/>
    <property type="match status" value="1"/>
</dbReference>
<proteinExistence type="predicted"/>
<evidence type="ECO:0000313" key="3">
    <source>
        <dbReference type="EMBL" id="CAI0413424.1"/>
    </source>
</evidence>
<protein>
    <recommendedName>
        <fullName evidence="2">F-box domain-containing protein</fullName>
    </recommendedName>
</protein>
<name>A0AAV0JTW0_9ROSI</name>
<evidence type="ECO:0000256" key="1">
    <source>
        <dbReference type="SAM" id="MobiDB-lite"/>
    </source>
</evidence>
<comment type="caution">
    <text evidence="3">The sequence shown here is derived from an EMBL/GenBank/DDBJ whole genome shotgun (WGS) entry which is preliminary data.</text>
</comment>
<dbReference type="InterPro" id="IPR032675">
    <property type="entry name" value="LRR_dom_sf"/>
</dbReference>